<accession>A0A133XQE7</accession>
<evidence type="ECO:0000313" key="10">
    <source>
        <dbReference type="EMBL" id="KXB33156.1"/>
    </source>
</evidence>
<evidence type="ECO:0000256" key="7">
    <source>
        <dbReference type="ARBA" id="ARBA00022989"/>
    </source>
</evidence>
<comment type="subcellular location">
    <subcellularLocation>
        <location evidence="1">Cell membrane</location>
        <topology evidence="1">Multi-pass membrane protein</topology>
    </subcellularLocation>
</comment>
<evidence type="ECO:0000256" key="4">
    <source>
        <dbReference type="ARBA" id="ARBA00022475"/>
    </source>
</evidence>
<keyword evidence="6" id="KW-0029">Amino-acid transport</keyword>
<feature type="transmembrane region" description="Helical" evidence="9">
    <location>
        <begin position="31"/>
        <end position="51"/>
    </location>
</feature>
<feature type="transmembrane region" description="Helical" evidence="9">
    <location>
        <begin position="177"/>
        <end position="198"/>
    </location>
</feature>
<evidence type="ECO:0000256" key="3">
    <source>
        <dbReference type="ARBA" id="ARBA00022448"/>
    </source>
</evidence>
<dbReference type="RefSeq" id="WP_066306247.1">
    <property type="nucleotide sequence ID" value="NZ_KQ959516.1"/>
</dbReference>
<keyword evidence="11" id="KW-1185">Reference proteome</keyword>
<evidence type="ECO:0000256" key="1">
    <source>
        <dbReference type="ARBA" id="ARBA00004651"/>
    </source>
</evidence>
<dbReference type="GO" id="GO:0006865">
    <property type="term" value="P:amino acid transport"/>
    <property type="evidence" value="ECO:0007669"/>
    <property type="project" value="UniProtKB-KW"/>
</dbReference>
<feature type="transmembrane region" description="Helical" evidence="9">
    <location>
        <begin position="121"/>
        <end position="139"/>
    </location>
</feature>
<evidence type="ECO:0000256" key="5">
    <source>
        <dbReference type="ARBA" id="ARBA00022692"/>
    </source>
</evidence>
<dbReference type="AlphaFoldDB" id="A0A133XQE7"/>
<keyword evidence="3" id="KW-0813">Transport</keyword>
<dbReference type="NCBIfam" id="TIGR00905">
    <property type="entry name" value="2A0302"/>
    <property type="match status" value="1"/>
</dbReference>
<gene>
    <name evidence="10" type="ORF">HMPREF3192_01262</name>
</gene>
<protein>
    <submittedName>
        <fullName evidence="10">Putative arginine/ornithine antiporter</fullName>
    </submittedName>
</protein>
<keyword evidence="8 9" id="KW-0472">Membrane</keyword>
<dbReference type="EMBL" id="LSCR01000041">
    <property type="protein sequence ID" value="KXB33156.1"/>
    <property type="molecule type" value="Genomic_DNA"/>
</dbReference>
<dbReference type="InterPro" id="IPR004754">
    <property type="entry name" value="Amino_acid_antiprt"/>
</dbReference>
<feature type="transmembrane region" description="Helical" evidence="9">
    <location>
        <begin position="218"/>
        <end position="236"/>
    </location>
</feature>
<dbReference type="GO" id="GO:0005886">
    <property type="term" value="C:plasma membrane"/>
    <property type="evidence" value="ECO:0007669"/>
    <property type="project" value="UniProtKB-SubCell"/>
</dbReference>
<reference evidence="11" key="1">
    <citation type="submission" date="2016-01" db="EMBL/GenBank/DDBJ databases">
        <authorList>
            <person name="Mitreva M."/>
            <person name="Pepin K.H."/>
            <person name="Mihindukulasuriya K.A."/>
            <person name="Fulton R."/>
            <person name="Fronick C."/>
            <person name="O'Laughlin M."/>
            <person name="Miner T."/>
            <person name="Herter B."/>
            <person name="Rosa B.A."/>
            <person name="Cordes M."/>
            <person name="Tomlinson C."/>
            <person name="Wollam A."/>
            <person name="Palsikar V.B."/>
            <person name="Mardis E.R."/>
            <person name="Wilson R.K."/>
        </authorList>
    </citation>
    <scope>NUCLEOTIDE SEQUENCE [LARGE SCALE GENOMIC DNA]</scope>
    <source>
        <strain evidence="11">DNF00019</strain>
    </source>
</reference>
<dbReference type="PIRSF" id="PIRSF006060">
    <property type="entry name" value="AA_transporter"/>
    <property type="match status" value="1"/>
</dbReference>
<feature type="transmembrane region" description="Helical" evidence="9">
    <location>
        <begin position="379"/>
        <end position="400"/>
    </location>
</feature>
<name>A0A133XQE7_9ACTN</name>
<keyword evidence="4" id="KW-1003">Cell membrane</keyword>
<dbReference type="PATRIC" id="fig|1393034.3.peg.1231"/>
<dbReference type="Pfam" id="PF13520">
    <property type="entry name" value="AA_permease_2"/>
    <property type="match status" value="1"/>
</dbReference>
<feature type="transmembrane region" description="Helical" evidence="9">
    <location>
        <begin position="472"/>
        <end position="493"/>
    </location>
</feature>
<feature type="transmembrane region" description="Helical" evidence="9">
    <location>
        <begin position="298"/>
        <end position="325"/>
    </location>
</feature>
<feature type="transmembrane region" description="Helical" evidence="9">
    <location>
        <begin position="97"/>
        <end position="114"/>
    </location>
</feature>
<feature type="transmembrane region" description="Helical" evidence="9">
    <location>
        <begin position="145"/>
        <end position="165"/>
    </location>
</feature>
<dbReference type="PANTHER" id="PTHR42770:SF4">
    <property type="entry name" value="ARGININE_ORNITHINE ANTIPORTER-RELATED"/>
    <property type="match status" value="1"/>
</dbReference>
<dbReference type="OrthoDB" id="3185104at2"/>
<dbReference type="PANTHER" id="PTHR42770">
    <property type="entry name" value="AMINO ACID TRANSPORTER-RELATED"/>
    <property type="match status" value="1"/>
</dbReference>
<comment type="similarity">
    <text evidence="2">Belongs to the amino acid-polyamine-organocation (APC) superfamily. Basic amino acid/polyamine antiporter (APA) (TC 2.A.3.2) family.</text>
</comment>
<dbReference type="Gene3D" id="1.20.1740.10">
    <property type="entry name" value="Amino acid/polyamine transporter I"/>
    <property type="match status" value="1"/>
</dbReference>
<sequence>MEKLDDTSHNVPQMMVDEHGNKIINPQGMGLLRLSMMVITASICGGIFSLAGDLAAGGANTAAVLVSWGICFVGVLCLAMCFFGLSRARPDLTGGIYAYAAAGFGDFIGFISGYGYWISGCLSNVSFALLLFSALGYFFKPFEGGNNLLSCICASIYLWLLVWLAAKGVKEAAKLNIFVTVAKVIPLGLFIVSILLLQKFNPAIFMENFMGEPGGPGFFDQLVSTMVALVWIFTGIEASVVISGRARLAKDVGRSTIIGFIFIFVLYMLISVLSMGVVPRPQMAELATPSMAGVLEAAIGPVGATVVNLGVVLSLLGAMLGYVIINAETPYEAAKMGTFPKPFAHANEAGSPIVTLIVSSGITQLFLILAVFATSTYQFMYNCAVCTILVPYVASALYFAKIAWQNKHMGPDGAGSVAKARFFGTLGFIYTVFLVWSCGVTGIMITTILFTPGILLYAWGEKTQGKKILPTTVDKIVALIIVVTMIVSVYQIATGAISVL</sequence>
<dbReference type="GO" id="GO:0022857">
    <property type="term" value="F:transmembrane transporter activity"/>
    <property type="evidence" value="ECO:0007669"/>
    <property type="project" value="InterPro"/>
</dbReference>
<organism evidence="10 11">
    <name type="scientific">Atopobium deltae</name>
    <dbReference type="NCBI Taxonomy" id="1393034"/>
    <lineage>
        <taxon>Bacteria</taxon>
        <taxon>Bacillati</taxon>
        <taxon>Actinomycetota</taxon>
        <taxon>Coriobacteriia</taxon>
        <taxon>Coriobacteriales</taxon>
        <taxon>Atopobiaceae</taxon>
        <taxon>Atopobium</taxon>
    </lineage>
</organism>
<feature type="transmembrane region" description="Helical" evidence="9">
    <location>
        <begin position="353"/>
        <end position="373"/>
    </location>
</feature>
<keyword evidence="5 9" id="KW-0812">Transmembrane</keyword>
<evidence type="ECO:0000256" key="2">
    <source>
        <dbReference type="ARBA" id="ARBA00008220"/>
    </source>
</evidence>
<evidence type="ECO:0000256" key="6">
    <source>
        <dbReference type="ARBA" id="ARBA00022970"/>
    </source>
</evidence>
<feature type="transmembrane region" description="Helical" evidence="9">
    <location>
        <begin position="257"/>
        <end position="278"/>
    </location>
</feature>
<evidence type="ECO:0000256" key="8">
    <source>
        <dbReference type="ARBA" id="ARBA00023136"/>
    </source>
</evidence>
<dbReference type="InterPro" id="IPR050367">
    <property type="entry name" value="APC_superfamily"/>
</dbReference>
<proteinExistence type="inferred from homology"/>
<evidence type="ECO:0000313" key="11">
    <source>
        <dbReference type="Proteomes" id="UP000070675"/>
    </source>
</evidence>
<dbReference type="STRING" id="1393034.HMPREF3192_01262"/>
<dbReference type="Proteomes" id="UP000070675">
    <property type="component" value="Unassembled WGS sequence"/>
</dbReference>
<dbReference type="InterPro" id="IPR002293">
    <property type="entry name" value="AA/rel_permease1"/>
</dbReference>
<feature type="transmembrane region" description="Helical" evidence="9">
    <location>
        <begin position="63"/>
        <end position="85"/>
    </location>
</feature>
<comment type="caution">
    <text evidence="10">The sequence shown here is derived from an EMBL/GenBank/DDBJ whole genome shotgun (WGS) entry which is preliminary data.</text>
</comment>
<keyword evidence="7 9" id="KW-1133">Transmembrane helix</keyword>
<evidence type="ECO:0000256" key="9">
    <source>
        <dbReference type="SAM" id="Phobius"/>
    </source>
</evidence>